<proteinExistence type="predicted"/>
<dbReference type="Proteomes" id="UP000533080">
    <property type="component" value="Unassembled WGS sequence"/>
</dbReference>
<comment type="caution">
    <text evidence="1">The sequence shown here is derived from an EMBL/GenBank/DDBJ whole genome shotgun (WGS) entry which is preliminary data.</text>
</comment>
<evidence type="ECO:0000313" key="1">
    <source>
        <dbReference type="EMBL" id="NOJ82496.1"/>
    </source>
</evidence>
<dbReference type="EMBL" id="JABFNT010000130">
    <property type="protein sequence ID" value="NOJ82496.1"/>
    <property type="molecule type" value="Genomic_DNA"/>
</dbReference>
<protein>
    <submittedName>
        <fullName evidence="1">Uncharacterized protein</fullName>
    </submittedName>
</protein>
<accession>A0A7Y4MTT8</accession>
<name>A0A7Y4MTT8_MYXXA</name>
<reference evidence="1 2" key="1">
    <citation type="submission" date="2020-05" db="EMBL/GenBank/DDBJ databases">
        <authorList>
            <person name="Whitworth D."/>
        </authorList>
    </citation>
    <scope>NUCLEOTIDE SEQUENCE [LARGE SCALE GENOMIC DNA]</scope>
    <source>
        <strain evidence="1 2">AM005</strain>
    </source>
</reference>
<gene>
    <name evidence="1" type="ORF">HNV28_29945</name>
</gene>
<dbReference type="AlphaFoldDB" id="A0A7Y4MTT8"/>
<evidence type="ECO:0000313" key="2">
    <source>
        <dbReference type="Proteomes" id="UP000533080"/>
    </source>
</evidence>
<organism evidence="1 2">
    <name type="scientific">Myxococcus xanthus</name>
    <dbReference type="NCBI Taxonomy" id="34"/>
    <lineage>
        <taxon>Bacteria</taxon>
        <taxon>Pseudomonadati</taxon>
        <taxon>Myxococcota</taxon>
        <taxon>Myxococcia</taxon>
        <taxon>Myxococcales</taxon>
        <taxon>Cystobacterineae</taxon>
        <taxon>Myxococcaceae</taxon>
        <taxon>Myxococcus</taxon>
    </lineage>
</organism>
<sequence length="20" mass="2364">MAHILCDKFCDGLPFHRQEC</sequence>